<dbReference type="CDD" id="cd00821">
    <property type="entry name" value="PH"/>
    <property type="match status" value="1"/>
</dbReference>
<evidence type="ECO:0000259" key="2">
    <source>
        <dbReference type="PROSITE" id="PS50003"/>
    </source>
</evidence>
<feature type="domain" description="PH" evidence="2">
    <location>
        <begin position="162"/>
        <end position="263"/>
    </location>
</feature>
<dbReference type="Gene3D" id="2.30.29.30">
    <property type="entry name" value="Pleckstrin-homology domain (PH domain)/Phosphotyrosine-binding domain (PTB)"/>
    <property type="match status" value="1"/>
</dbReference>
<dbReference type="AlphaFoldDB" id="A0A077WQ12"/>
<name>A0A077WQ12_9FUNG</name>
<feature type="compositionally biased region" description="Low complexity" evidence="1">
    <location>
        <begin position="320"/>
        <end position="367"/>
    </location>
</feature>
<feature type="compositionally biased region" description="Low complexity" evidence="1">
    <location>
        <begin position="90"/>
        <end position="103"/>
    </location>
</feature>
<feature type="region of interest" description="Disordered" evidence="1">
    <location>
        <begin position="303"/>
        <end position="411"/>
    </location>
</feature>
<feature type="region of interest" description="Disordered" evidence="1">
    <location>
        <begin position="1"/>
        <end position="33"/>
    </location>
</feature>
<sequence>MFSPPLLTISRSSNAKEVEEPPPFQRRPRHNKNGAAMAVFRHSMASQYSSTSGSSHSHRYSVASTDSYTDTTTRRWSGETSHSVVVDHVPSQPSSPTSYTSLPPSSRFLLSGATSSEDFREQELSRFYPSSMASMVASTTTASLATMADDIQCTSLRTALENASCHGWLCKRETPSFAFARSWKKRYITLTDRILYVFKSDKVTAPAREHFLLTDDTLVFVSEEFKRSHFVLEIRKPLCKWYLRFDSATELKKWLEAMKIVITMSSKHTTMSHGLQQEHDTTTRGRKHRSAIVETLLPRPPPWWRHYEDNRRSSSPPVPITTTSMTNNHDTCPTTTHTTTDTTNTITTTTITTSSSSSSASTTPPTIKRQSLAQIPDWEKTLPPPMPPPQSSPPPAPINNTASLTPVSEDH</sequence>
<dbReference type="InterPro" id="IPR011993">
    <property type="entry name" value="PH-like_dom_sf"/>
</dbReference>
<proteinExistence type="predicted"/>
<dbReference type="PROSITE" id="PS50003">
    <property type="entry name" value="PH_DOMAIN"/>
    <property type="match status" value="1"/>
</dbReference>
<feature type="compositionally biased region" description="Pro residues" evidence="1">
    <location>
        <begin position="382"/>
        <end position="397"/>
    </location>
</feature>
<feature type="compositionally biased region" description="Polar residues" evidence="1">
    <location>
        <begin position="398"/>
        <end position="411"/>
    </location>
</feature>
<gene>
    <name evidence="3" type="ORF">LRAMOSA11016</name>
</gene>
<dbReference type="InterPro" id="IPR001849">
    <property type="entry name" value="PH_domain"/>
</dbReference>
<organism evidence="3">
    <name type="scientific">Lichtheimia ramosa</name>
    <dbReference type="NCBI Taxonomy" id="688394"/>
    <lineage>
        <taxon>Eukaryota</taxon>
        <taxon>Fungi</taxon>
        <taxon>Fungi incertae sedis</taxon>
        <taxon>Mucoromycota</taxon>
        <taxon>Mucoromycotina</taxon>
        <taxon>Mucoromycetes</taxon>
        <taxon>Mucorales</taxon>
        <taxon>Lichtheimiaceae</taxon>
        <taxon>Lichtheimia</taxon>
    </lineage>
</organism>
<dbReference type="EMBL" id="LK023334">
    <property type="protein sequence ID" value="CDS09656.1"/>
    <property type="molecule type" value="Genomic_DNA"/>
</dbReference>
<feature type="region of interest" description="Disordered" evidence="1">
    <location>
        <begin position="48"/>
        <end position="103"/>
    </location>
</feature>
<accession>A0A077WQ12</accession>
<dbReference type="SMART" id="SM00233">
    <property type="entry name" value="PH"/>
    <property type="match status" value="1"/>
</dbReference>
<dbReference type="SUPFAM" id="SSF50729">
    <property type="entry name" value="PH domain-like"/>
    <property type="match status" value="1"/>
</dbReference>
<dbReference type="Pfam" id="PF00169">
    <property type="entry name" value="PH"/>
    <property type="match status" value="1"/>
</dbReference>
<evidence type="ECO:0000256" key="1">
    <source>
        <dbReference type="SAM" id="MobiDB-lite"/>
    </source>
</evidence>
<dbReference type="OrthoDB" id="185175at2759"/>
<evidence type="ECO:0000313" key="3">
    <source>
        <dbReference type="EMBL" id="CDS09656.1"/>
    </source>
</evidence>
<reference evidence="3" key="1">
    <citation type="journal article" date="2014" name="Genome Announc.">
        <title>De novo whole-genome sequence and genome annotation of Lichtheimia ramosa.</title>
        <authorList>
            <person name="Linde J."/>
            <person name="Schwartze V."/>
            <person name="Binder U."/>
            <person name="Lass-Florl C."/>
            <person name="Voigt K."/>
            <person name="Horn F."/>
        </authorList>
    </citation>
    <scope>NUCLEOTIDE SEQUENCE</scope>
    <source>
        <strain evidence="3">JMRC FSU:6197</strain>
    </source>
</reference>
<protein>
    <recommendedName>
        <fullName evidence="2">PH domain-containing protein</fullName>
    </recommendedName>
</protein>
<feature type="compositionally biased region" description="Low complexity" evidence="1">
    <location>
        <begin position="48"/>
        <end position="71"/>
    </location>
</feature>